<evidence type="ECO:0000313" key="3">
    <source>
        <dbReference type="Proteomes" id="UP000628775"/>
    </source>
</evidence>
<dbReference type="RefSeq" id="WP_188688345.1">
    <property type="nucleotide sequence ID" value="NZ_BMIR01000001.1"/>
</dbReference>
<reference evidence="2" key="2">
    <citation type="submission" date="2020-09" db="EMBL/GenBank/DDBJ databases">
        <authorList>
            <person name="Sun Q."/>
            <person name="Zhou Y."/>
        </authorList>
    </citation>
    <scope>NUCLEOTIDE SEQUENCE</scope>
    <source>
        <strain evidence="2">CGMCC 1.15371</strain>
    </source>
</reference>
<dbReference type="Pfam" id="PF06283">
    <property type="entry name" value="ThuA"/>
    <property type="match status" value="1"/>
</dbReference>
<evidence type="ECO:0000259" key="1">
    <source>
        <dbReference type="Pfam" id="PF06283"/>
    </source>
</evidence>
<dbReference type="AlphaFoldDB" id="A0A8J2VK04"/>
<proteinExistence type="predicted"/>
<dbReference type="Gene3D" id="3.40.50.880">
    <property type="match status" value="1"/>
</dbReference>
<accession>A0A8J2VK04</accession>
<sequence>MKKVFTMLGDYYHPYEWVKAALDKATESIEEDIEWIEIPTNELASRLRDTVPAAVILFKENRVNPQAEHVEHWMTAEIEEVIIDYVSKGGAWLAWHAGLASYPEAGSYVEMLKGYFEYHPVEHPMVSYQSVENQIVRTSHDFEIKDEHYFVHCNTEETNVFLQSVSERGHSIAGWAHGFGKGRVSCLTPAHNKEGLTHSNFTNILQEVISWTLLR</sequence>
<dbReference type="SUPFAM" id="SSF52317">
    <property type="entry name" value="Class I glutamine amidotransferase-like"/>
    <property type="match status" value="1"/>
</dbReference>
<gene>
    <name evidence="2" type="ORF">GCM10011391_04170</name>
</gene>
<dbReference type="EMBL" id="BMIR01000001">
    <property type="protein sequence ID" value="GGE28761.1"/>
    <property type="molecule type" value="Genomic_DNA"/>
</dbReference>
<feature type="domain" description="ThuA-like" evidence="1">
    <location>
        <begin position="72"/>
        <end position="212"/>
    </location>
</feature>
<keyword evidence="3" id="KW-1185">Reference proteome</keyword>
<comment type="caution">
    <text evidence="2">The sequence shown here is derived from an EMBL/GenBank/DDBJ whole genome shotgun (WGS) entry which is preliminary data.</text>
</comment>
<dbReference type="Proteomes" id="UP000628775">
    <property type="component" value="Unassembled WGS sequence"/>
</dbReference>
<reference evidence="2" key="1">
    <citation type="journal article" date="2014" name="Int. J. Syst. Evol. Microbiol.">
        <title>Complete genome sequence of Corynebacterium casei LMG S-19264T (=DSM 44701T), isolated from a smear-ripened cheese.</title>
        <authorList>
            <consortium name="US DOE Joint Genome Institute (JGI-PGF)"/>
            <person name="Walter F."/>
            <person name="Albersmeier A."/>
            <person name="Kalinowski J."/>
            <person name="Ruckert C."/>
        </authorList>
    </citation>
    <scope>NUCLEOTIDE SEQUENCE</scope>
    <source>
        <strain evidence="2">CGMCC 1.15371</strain>
    </source>
</reference>
<dbReference type="InterPro" id="IPR029062">
    <property type="entry name" value="Class_I_gatase-like"/>
</dbReference>
<protein>
    <recommendedName>
        <fullName evidence="1">ThuA-like domain-containing protein</fullName>
    </recommendedName>
</protein>
<dbReference type="InterPro" id="IPR029010">
    <property type="entry name" value="ThuA-like"/>
</dbReference>
<organism evidence="2 3">
    <name type="scientific">Pullulanibacillus camelliae</name>
    <dbReference type="NCBI Taxonomy" id="1707096"/>
    <lineage>
        <taxon>Bacteria</taxon>
        <taxon>Bacillati</taxon>
        <taxon>Bacillota</taxon>
        <taxon>Bacilli</taxon>
        <taxon>Bacillales</taxon>
        <taxon>Sporolactobacillaceae</taxon>
        <taxon>Pullulanibacillus</taxon>
    </lineage>
</organism>
<evidence type="ECO:0000313" key="2">
    <source>
        <dbReference type="EMBL" id="GGE28761.1"/>
    </source>
</evidence>
<name>A0A8J2VK04_9BACL</name>